<evidence type="ECO:0000259" key="3">
    <source>
        <dbReference type="SMART" id="SM00822"/>
    </source>
</evidence>
<dbReference type="InterPro" id="IPR057326">
    <property type="entry name" value="KR_dom"/>
</dbReference>
<evidence type="ECO:0000256" key="2">
    <source>
        <dbReference type="ARBA" id="ARBA00023002"/>
    </source>
</evidence>
<gene>
    <name evidence="4" type="ORF">HJG52_19300</name>
</gene>
<accession>A0A849HL45</accession>
<dbReference type="CDD" id="cd05233">
    <property type="entry name" value="SDR_c"/>
    <property type="match status" value="1"/>
</dbReference>
<organism evidence="4 5">
    <name type="scientific">Knoellia koreensis</name>
    <dbReference type="NCBI Taxonomy" id="2730921"/>
    <lineage>
        <taxon>Bacteria</taxon>
        <taxon>Bacillati</taxon>
        <taxon>Actinomycetota</taxon>
        <taxon>Actinomycetes</taxon>
        <taxon>Micrococcales</taxon>
        <taxon>Intrasporangiaceae</taxon>
        <taxon>Knoellia</taxon>
    </lineage>
</organism>
<dbReference type="PANTHER" id="PTHR43669:SF3">
    <property type="entry name" value="ALCOHOL DEHYDROGENASE, PUTATIVE (AFU_ORTHOLOGUE AFUA_3G03445)-RELATED"/>
    <property type="match status" value="1"/>
</dbReference>
<dbReference type="SMART" id="SM00822">
    <property type="entry name" value="PKS_KR"/>
    <property type="match status" value="1"/>
</dbReference>
<dbReference type="EMBL" id="JABEPQ010000006">
    <property type="protein sequence ID" value="NNM48138.1"/>
    <property type="molecule type" value="Genomic_DNA"/>
</dbReference>
<dbReference type="Pfam" id="PF13561">
    <property type="entry name" value="adh_short_C2"/>
    <property type="match status" value="1"/>
</dbReference>
<dbReference type="PANTHER" id="PTHR43669">
    <property type="entry name" value="5-KETO-D-GLUCONATE 5-REDUCTASE"/>
    <property type="match status" value="1"/>
</dbReference>
<dbReference type="PRINTS" id="PR00081">
    <property type="entry name" value="GDHRDH"/>
</dbReference>
<dbReference type="Proteomes" id="UP000588586">
    <property type="component" value="Unassembled WGS sequence"/>
</dbReference>
<dbReference type="SUPFAM" id="SSF51735">
    <property type="entry name" value="NAD(P)-binding Rossmann-fold domains"/>
    <property type="match status" value="1"/>
</dbReference>
<dbReference type="FunFam" id="3.40.50.720:FF:000084">
    <property type="entry name" value="Short-chain dehydrogenase reductase"/>
    <property type="match status" value="1"/>
</dbReference>
<comment type="similarity">
    <text evidence="1">Belongs to the short-chain dehydrogenases/reductases (SDR) family.</text>
</comment>
<evidence type="ECO:0000313" key="4">
    <source>
        <dbReference type="EMBL" id="NNM48138.1"/>
    </source>
</evidence>
<keyword evidence="5" id="KW-1185">Reference proteome</keyword>
<evidence type="ECO:0000256" key="1">
    <source>
        <dbReference type="ARBA" id="ARBA00006484"/>
    </source>
</evidence>
<dbReference type="PRINTS" id="PR00080">
    <property type="entry name" value="SDRFAMILY"/>
</dbReference>
<feature type="domain" description="Ketoreductase" evidence="3">
    <location>
        <begin position="7"/>
        <end position="221"/>
    </location>
</feature>
<dbReference type="InterPro" id="IPR002347">
    <property type="entry name" value="SDR_fam"/>
</dbReference>
<dbReference type="Gene3D" id="3.40.50.720">
    <property type="entry name" value="NAD(P)-binding Rossmann-like Domain"/>
    <property type="match status" value="1"/>
</dbReference>
<dbReference type="GO" id="GO:0016491">
    <property type="term" value="F:oxidoreductase activity"/>
    <property type="evidence" value="ECO:0007669"/>
    <property type="project" value="UniProtKB-KW"/>
</dbReference>
<reference evidence="4 5" key="1">
    <citation type="submission" date="2020-04" db="EMBL/GenBank/DDBJ databases">
        <title>Knoellia sp. isolate from air conditioner.</title>
        <authorList>
            <person name="Chea S."/>
            <person name="Kim D.-U."/>
        </authorList>
    </citation>
    <scope>NUCLEOTIDE SEQUENCE [LARGE SCALE GENOMIC DNA]</scope>
    <source>
        <strain evidence="4 5">DB2414S</strain>
    </source>
</reference>
<keyword evidence="2" id="KW-0560">Oxidoreductase</keyword>
<proteinExistence type="inferred from homology"/>
<evidence type="ECO:0000313" key="5">
    <source>
        <dbReference type="Proteomes" id="UP000588586"/>
    </source>
</evidence>
<dbReference type="AlphaFoldDB" id="A0A849HL45"/>
<dbReference type="InterPro" id="IPR036291">
    <property type="entry name" value="NAD(P)-bd_dom_sf"/>
</dbReference>
<name>A0A849HL45_9MICO</name>
<protein>
    <submittedName>
        <fullName evidence="4">SDR family oxidoreductase</fullName>
    </submittedName>
</protein>
<sequence length="261" mass="26666">MARFAGRTALVTGAAHGIGRAIATRLHAEGASVLLADLDVDAATEVADRLGDGRAAARRCDVTAAADVAAMVAACVDAFGALDVLVANVGVASGEGFDGLDDEAWDRQVGPTLRGTIRCVQASMPRLLTSRHGGAVVMTGSVNGLSAFGNVGYSVAKAALPNLAQNLTVEYSAARVGEGQRPVRFNVVAPGTVRTRVWDTQHPDALVPLYPMGRLGEPDDIAAAVAFLASDDAAWVSGVTLPVEGGILAGPALAFQERNPG</sequence>
<comment type="caution">
    <text evidence="4">The sequence shown here is derived from an EMBL/GenBank/DDBJ whole genome shotgun (WGS) entry which is preliminary data.</text>
</comment>